<reference evidence="2" key="2">
    <citation type="submission" date="2025-09" db="UniProtKB">
        <authorList>
            <consortium name="Ensembl"/>
        </authorList>
    </citation>
    <scope>IDENTIFICATION</scope>
</reference>
<dbReference type="Proteomes" id="UP000472276">
    <property type="component" value="Unassembled WGS sequence"/>
</dbReference>
<evidence type="ECO:0000259" key="1">
    <source>
        <dbReference type="Pfam" id="PF08241"/>
    </source>
</evidence>
<evidence type="ECO:0000313" key="2">
    <source>
        <dbReference type="Ensembl" id="ENSOABP00000050092.1"/>
    </source>
</evidence>
<dbReference type="InterPro" id="IPR013216">
    <property type="entry name" value="Methyltransf_11"/>
</dbReference>
<dbReference type="Pfam" id="PF08241">
    <property type="entry name" value="Methyltransf_11"/>
    <property type="match status" value="1"/>
</dbReference>
<gene>
    <name evidence="2" type="primary">LOC120442855</name>
</gene>
<dbReference type="AlphaFoldDB" id="A0A668VGA0"/>
<dbReference type="Ensembl" id="ENSOABT00000051369.2">
    <property type="protein sequence ID" value="ENSOABP00000050092.1"/>
    <property type="gene ID" value="ENSOABG00000022332.2"/>
</dbReference>
<feature type="domain" description="Methyltransferase type 11" evidence="1">
    <location>
        <begin position="61"/>
        <end position="135"/>
    </location>
</feature>
<dbReference type="GO" id="GO:0008757">
    <property type="term" value="F:S-adenosylmethionine-dependent methyltransferase activity"/>
    <property type="evidence" value="ECO:0007669"/>
    <property type="project" value="InterPro"/>
</dbReference>
<accession>A0A668VGA0</accession>
<evidence type="ECO:0000313" key="3">
    <source>
        <dbReference type="Proteomes" id="UP000472276"/>
    </source>
</evidence>
<keyword evidence="3" id="KW-1185">Reference proteome</keyword>
<reference evidence="2" key="1">
    <citation type="submission" date="2025-08" db="UniProtKB">
        <authorList>
            <consortium name="Ensembl"/>
        </authorList>
    </citation>
    <scope>IDENTIFICATION</scope>
</reference>
<proteinExistence type="predicted"/>
<protein>
    <recommendedName>
        <fullName evidence="1">Methyltransferase type 11 domain-containing protein</fullName>
    </recommendedName>
</protein>
<name>A0A668VGA0_OREAU</name>
<dbReference type="SUPFAM" id="SSF53335">
    <property type="entry name" value="S-adenosyl-L-methionine-dependent methyltransferases"/>
    <property type="match status" value="1"/>
</dbReference>
<dbReference type="Gene3D" id="3.40.50.150">
    <property type="entry name" value="Vaccinia Virus protein VP39"/>
    <property type="match status" value="1"/>
</dbReference>
<dbReference type="InterPro" id="IPR029063">
    <property type="entry name" value="SAM-dependent_MTases_sf"/>
</dbReference>
<sequence>LSEAEHEHLNRKMSTVRWGNPKNGCSGSERCALVKRLTLQECVKRLWRAAADRGTNIGCFLHFVGVDGSEGMLEKAEKTGLYQDLKLVLLGPQPLPVQTDVFDVVTIVGALDAGFVPVSAVRELCRAAKPGGFVCLMRGNHRGAPAASYKKDLETELQQMEEEGLWSRVAIQEVDRYMEDPHLNIERDGKTEQQVSYISGNVYFYKKSVSP</sequence>
<organism evidence="2 3">
    <name type="scientific">Oreochromis aureus</name>
    <name type="common">Israeli tilapia</name>
    <name type="synonym">Chromis aureus</name>
    <dbReference type="NCBI Taxonomy" id="47969"/>
    <lineage>
        <taxon>Eukaryota</taxon>
        <taxon>Metazoa</taxon>
        <taxon>Chordata</taxon>
        <taxon>Craniata</taxon>
        <taxon>Vertebrata</taxon>
        <taxon>Euteleostomi</taxon>
        <taxon>Actinopterygii</taxon>
        <taxon>Neopterygii</taxon>
        <taxon>Teleostei</taxon>
        <taxon>Neoteleostei</taxon>
        <taxon>Acanthomorphata</taxon>
        <taxon>Ovalentaria</taxon>
        <taxon>Cichlomorphae</taxon>
        <taxon>Cichliformes</taxon>
        <taxon>Cichlidae</taxon>
        <taxon>African cichlids</taxon>
        <taxon>Pseudocrenilabrinae</taxon>
        <taxon>Oreochromini</taxon>
        <taxon>Oreochromis</taxon>
    </lineage>
</organism>